<comment type="caution">
    <text evidence="1">The sequence shown here is derived from an EMBL/GenBank/DDBJ whole genome shotgun (WGS) entry which is preliminary data.</text>
</comment>
<accession>A0ABW1RN37</accession>
<organism evidence="1 2">
    <name type="scientific">Companilactobacillus huachuanensis</name>
    <dbReference type="NCBI Taxonomy" id="2559914"/>
    <lineage>
        <taxon>Bacteria</taxon>
        <taxon>Bacillati</taxon>
        <taxon>Bacillota</taxon>
        <taxon>Bacilli</taxon>
        <taxon>Lactobacillales</taxon>
        <taxon>Lactobacillaceae</taxon>
        <taxon>Companilactobacillus</taxon>
    </lineage>
</organism>
<dbReference type="RefSeq" id="WP_137611269.1">
    <property type="nucleotide sequence ID" value="NZ_BJDF01000008.1"/>
</dbReference>
<gene>
    <name evidence="1" type="ORF">ACFQAV_06450</name>
</gene>
<evidence type="ECO:0000313" key="1">
    <source>
        <dbReference type="EMBL" id="MFC6176473.1"/>
    </source>
</evidence>
<dbReference type="InterPro" id="IPR011050">
    <property type="entry name" value="Pectin_lyase_fold/virulence"/>
</dbReference>
<protein>
    <recommendedName>
        <fullName evidence="3">Right-handed parallel beta-helix repeat-containing protein</fullName>
    </recommendedName>
</protein>
<dbReference type="EMBL" id="JBHSSF010000016">
    <property type="protein sequence ID" value="MFC6176473.1"/>
    <property type="molecule type" value="Genomic_DNA"/>
</dbReference>
<proteinExistence type="predicted"/>
<dbReference type="SUPFAM" id="SSF51126">
    <property type="entry name" value="Pectin lyase-like"/>
    <property type="match status" value="1"/>
</dbReference>
<sequence>MKTINVQSDREFFNAINTADNCDTIVLKSGEYFSSETMFLSIKKSLTIKGQYANAKATKINCGLFFGENTTVILENLLLTYDNEKGNTLALYDGAKLYCNNVIVNRTNESSWDTIYSSNSFISLKNSDIQADRQRNISSLSLENSQLMSVKSNIHLPLLVNSTAYLKDSFISYSIVLKKNSNLSFINLAIDSTQNNESSDFYVEGESTVNGDNLDFSKNEPFIDVLNSNFEGNDFFAGLDKVRWRYDTNSNVIIDGTEPFNNNL</sequence>
<reference evidence="2" key="1">
    <citation type="journal article" date="2019" name="Int. J. Syst. Evol. Microbiol.">
        <title>The Global Catalogue of Microorganisms (GCM) 10K type strain sequencing project: providing services to taxonomists for standard genome sequencing and annotation.</title>
        <authorList>
            <consortium name="The Broad Institute Genomics Platform"/>
            <consortium name="The Broad Institute Genome Sequencing Center for Infectious Disease"/>
            <person name="Wu L."/>
            <person name="Ma J."/>
        </authorList>
    </citation>
    <scope>NUCLEOTIDE SEQUENCE [LARGE SCALE GENOMIC DNA]</scope>
    <source>
        <strain evidence="2">CCM 8927</strain>
    </source>
</reference>
<keyword evidence="2" id="KW-1185">Reference proteome</keyword>
<name>A0ABW1RN37_9LACO</name>
<dbReference type="Proteomes" id="UP001596288">
    <property type="component" value="Unassembled WGS sequence"/>
</dbReference>
<evidence type="ECO:0008006" key="3">
    <source>
        <dbReference type="Google" id="ProtNLM"/>
    </source>
</evidence>
<evidence type="ECO:0000313" key="2">
    <source>
        <dbReference type="Proteomes" id="UP001596288"/>
    </source>
</evidence>